<keyword evidence="5" id="KW-1185">Reference proteome</keyword>
<evidence type="ECO:0000256" key="1">
    <source>
        <dbReference type="ARBA" id="ARBA00006252"/>
    </source>
</evidence>
<name>A0A5R9QW25_9PSED</name>
<comment type="caution">
    <text evidence="4">The sequence shown here is derived from an EMBL/GenBank/DDBJ whole genome shotgun (WGS) entry which is preliminary data.</text>
</comment>
<dbReference type="Proteomes" id="UP000306635">
    <property type="component" value="Unassembled WGS sequence"/>
</dbReference>
<dbReference type="InterPro" id="IPR003680">
    <property type="entry name" value="Flavodoxin_fold"/>
</dbReference>
<dbReference type="InterPro" id="IPR029039">
    <property type="entry name" value="Flavoprotein-like_sf"/>
</dbReference>
<dbReference type="GO" id="GO:0003955">
    <property type="term" value="F:NAD(P)H dehydrogenase (quinone) activity"/>
    <property type="evidence" value="ECO:0007669"/>
    <property type="project" value="TreeGrafter"/>
</dbReference>
<evidence type="ECO:0000313" key="5">
    <source>
        <dbReference type="Proteomes" id="UP000306635"/>
    </source>
</evidence>
<gene>
    <name evidence="4" type="ORF">FAS41_20505</name>
</gene>
<organism evidence="4 5">
    <name type="scientific">Pseudomonas nicosulfuronedens</name>
    <dbReference type="NCBI Taxonomy" id="2571105"/>
    <lineage>
        <taxon>Bacteria</taxon>
        <taxon>Pseudomonadati</taxon>
        <taxon>Pseudomonadota</taxon>
        <taxon>Gammaproteobacteria</taxon>
        <taxon>Pseudomonadales</taxon>
        <taxon>Pseudomonadaceae</taxon>
        <taxon>Pseudomonas</taxon>
    </lineage>
</organism>
<evidence type="ECO:0000313" key="4">
    <source>
        <dbReference type="EMBL" id="TLX73581.1"/>
    </source>
</evidence>
<dbReference type="EMBL" id="SWDV01000028">
    <property type="protein sequence ID" value="TLX73581.1"/>
    <property type="molecule type" value="Genomic_DNA"/>
</dbReference>
<feature type="domain" description="Flavodoxin-like fold" evidence="3">
    <location>
        <begin position="1"/>
        <end position="207"/>
    </location>
</feature>
<comment type="similarity">
    <text evidence="1">Belongs to the NAD(P)H dehydrogenase (quinone) family.</text>
</comment>
<dbReference type="OrthoDB" id="9798454at2"/>
<evidence type="ECO:0000259" key="3">
    <source>
        <dbReference type="Pfam" id="PF02525"/>
    </source>
</evidence>
<protein>
    <submittedName>
        <fullName evidence="4">NAD(P)H-dependent oxidoreductase</fullName>
    </submittedName>
</protein>
<dbReference type="AlphaFoldDB" id="A0A5R9QW25"/>
<dbReference type="Gene3D" id="3.40.50.360">
    <property type="match status" value="1"/>
</dbReference>
<proteinExistence type="inferred from homology"/>
<dbReference type="PANTHER" id="PTHR10204">
    <property type="entry name" value="NAD P H OXIDOREDUCTASE-RELATED"/>
    <property type="match status" value="1"/>
</dbReference>
<dbReference type="RefSeq" id="WP_138525280.1">
    <property type="nucleotide sequence ID" value="NZ_JAOCBK010000005.1"/>
</dbReference>
<dbReference type="SUPFAM" id="SSF52218">
    <property type="entry name" value="Flavoproteins"/>
    <property type="match status" value="1"/>
</dbReference>
<dbReference type="Pfam" id="PF02525">
    <property type="entry name" value="Flavodoxin_2"/>
    <property type="match status" value="1"/>
</dbReference>
<dbReference type="InterPro" id="IPR051545">
    <property type="entry name" value="NAD(P)H_dehydrogenase_qn"/>
</dbReference>
<reference evidence="4 5" key="1">
    <citation type="submission" date="2019-04" db="EMBL/GenBank/DDBJ databases">
        <authorList>
            <person name="Li M."/>
        </authorList>
    </citation>
    <scope>NUCLEOTIDE SEQUENCE [LARGE SCALE GENOMIC DNA]</scope>
    <source>
        <strain evidence="4 5">LAM1902</strain>
    </source>
</reference>
<keyword evidence="2" id="KW-0560">Oxidoreductase</keyword>
<dbReference type="GO" id="GO:0005829">
    <property type="term" value="C:cytosol"/>
    <property type="evidence" value="ECO:0007669"/>
    <property type="project" value="TreeGrafter"/>
</dbReference>
<dbReference type="PANTHER" id="PTHR10204:SF34">
    <property type="entry name" value="NAD(P)H DEHYDROGENASE [QUINONE] 1 ISOFORM 1"/>
    <property type="match status" value="1"/>
</dbReference>
<accession>A0A5R9QW25</accession>
<evidence type="ECO:0000256" key="2">
    <source>
        <dbReference type="ARBA" id="ARBA00023002"/>
    </source>
</evidence>
<sequence length="247" mass="27622">MNVLIVHAHNEPGSFTAAMKNLAVVVLSEEGHEVRVSDLYAQRFNPVASAADFGSRANQEYLVYALEQRHNLQNATLAEDIQAELEKLQWADLVIFSFPIYWFGMPAILKGWIDRVFVSGLCYGGRRIYDRGGLKGKRAMLAFTLGGQSHMFGKGCVHGEIETLLRPIQQGMLAYVGLEVLPPFIAYHVPYISETERWDYLTSYGEHLLTLDAREPLVFPSLDDFDTALRPRSDGARGASESPECLP</sequence>